<evidence type="ECO:0000313" key="1">
    <source>
        <dbReference type="EMBL" id="KAI9464803.1"/>
    </source>
</evidence>
<gene>
    <name evidence="1" type="ORF">F5148DRAFT_1209305</name>
</gene>
<sequence>MRILSWNLNGVRTIPQYHPWNTFKNWDAVLKELKAHIICFQEMKSSRATIGRDIAMPDSFSSFFSFPAVKGGYSGVAVYTDTDTATPLKAEEGLSGGLQPKPPLSPEERVSTSYPLARDLDLIPDADDRTPNDLLSLDLEGRALVLDFGLFVLVNLYCPNEGSDARFPYKMNYHLMLQERVRVLTAAGREVVVVGDLNVCAAPIDHCDGHLPSNASTFWEHAARAWIRDWLAPRGPLIDVLRKFWPERKGMYTCWNTKISARETNYGTRIDYVLVTPGLLRWIKAGDILPSIKGSDHCPIFVDFHDEITTDRGEKLVLRDQMQMGVMDAAKREPPRLAAKYWPEFQGKQTLMSSFFTKRAAETSPAPTAPTPTSGLSTLATAFDVLEAQPPPPSFEESPASKQPETEPSSPPPTMSPASSQASFTLPHGSQESRKRPPTANSAAAGTSKPKRLKAGQSKLSSFFTKPTTATTAPPGAPSARASSWTSEIIDLCEDSEEIPPPPSLPTLTSEIRLPAEDGFPSAGQSKENGIGGKAGGAASWSMLFAPIQPPLCTVHREPTKEFRVNKPGPNRGKTFFLCARPVGPGYDKGRSERLREEVNHEYKCNFFMWSSDARREVTRAGATGDGVPRS</sequence>
<dbReference type="Proteomes" id="UP001207468">
    <property type="component" value="Unassembled WGS sequence"/>
</dbReference>
<dbReference type="EMBL" id="JAGFNK010000147">
    <property type="protein sequence ID" value="KAI9464803.1"/>
    <property type="molecule type" value="Genomic_DNA"/>
</dbReference>
<keyword evidence="2" id="KW-1185">Reference proteome</keyword>
<reference evidence="1" key="1">
    <citation type="submission" date="2021-03" db="EMBL/GenBank/DDBJ databases">
        <title>Evolutionary priming and transition to the ectomycorrhizal habit in an iconic lineage of mushroom-forming fungi: is preadaptation a requirement?</title>
        <authorList>
            <consortium name="DOE Joint Genome Institute"/>
            <person name="Looney B.P."/>
            <person name="Miyauchi S."/>
            <person name="Morin E."/>
            <person name="Drula E."/>
            <person name="Courty P.E."/>
            <person name="Chicoki N."/>
            <person name="Fauchery L."/>
            <person name="Kohler A."/>
            <person name="Kuo A."/>
            <person name="LaButti K."/>
            <person name="Pangilinan J."/>
            <person name="Lipzen A."/>
            <person name="Riley R."/>
            <person name="Andreopoulos W."/>
            <person name="He G."/>
            <person name="Johnson J."/>
            <person name="Barry K.W."/>
            <person name="Grigoriev I.V."/>
            <person name="Nagy L."/>
            <person name="Hibbett D."/>
            <person name="Henrissat B."/>
            <person name="Matheny P.B."/>
            <person name="Labbe J."/>
            <person name="Martin A.F."/>
        </authorList>
    </citation>
    <scope>NUCLEOTIDE SEQUENCE</scope>
    <source>
        <strain evidence="1">BPL698</strain>
    </source>
</reference>
<comment type="caution">
    <text evidence="1">The sequence shown here is derived from an EMBL/GenBank/DDBJ whole genome shotgun (WGS) entry which is preliminary data.</text>
</comment>
<protein>
    <submittedName>
        <fullName evidence="1">DNase I-like protein</fullName>
    </submittedName>
</protein>
<organism evidence="1 2">
    <name type="scientific">Russula earlei</name>
    <dbReference type="NCBI Taxonomy" id="71964"/>
    <lineage>
        <taxon>Eukaryota</taxon>
        <taxon>Fungi</taxon>
        <taxon>Dikarya</taxon>
        <taxon>Basidiomycota</taxon>
        <taxon>Agaricomycotina</taxon>
        <taxon>Agaricomycetes</taxon>
        <taxon>Russulales</taxon>
        <taxon>Russulaceae</taxon>
        <taxon>Russula</taxon>
    </lineage>
</organism>
<evidence type="ECO:0000313" key="2">
    <source>
        <dbReference type="Proteomes" id="UP001207468"/>
    </source>
</evidence>
<accession>A0ACC0U729</accession>
<proteinExistence type="predicted"/>
<name>A0ACC0U729_9AGAM</name>